<dbReference type="GeneID" id="28838963"/>
<organism evidence="2 3">
    <name type="scientific">Pseudogymnoascus verrucosus</name>
    <dbReference type="NCBI Taxonomy" id="342668"/>
    <lineage>
        <taxon>Eukaryota</taxon>
        <taxon>Fungi</taxon>
        <taxon>Dikarya</taxon>
        <taxon>Ascomycota</taxon>
        <taxon>Pezizomycotina</taxon>
        <taxon>Leotiomycetes</taxon>
        <taxon>Thelebolales</taxon>
        <taxon>Thelebolaceae</taxon>
        <taxon>Pseudogymnoascus</taxon>
    </lineage>
</organism>
<accession>A0A1B8GM74</accession>
<keyword evidence="1" id="KW-1133">Transmembrane helix</keyword>
<evidence type="ECO:0000313" key="2">
    <source>
        <dbReference type="EMBL" id="OBT96943.2"/>
    </source>
</evidence>
<proteinExistence type="predicted"/>
<gene>
    <name evidence="2" type="ORF">VE01_05577</name>
</gene>
<reference evidence="3" key="2">
    <citation type="journal article" date="2018" name="Nat. Commun.">
        <title>Extreme sensitivity to ultraviolet light in the fungal pathogen causing white-nose syndrome of bats.</title>
        <authorList>
            <person name="Palmer J.M."/>
            <person name="Drees K.P."/>
            <person name="Foster J.T."/>
            <person name="Lindner D.L."/>
        </authorList>
    </citation>
    <scope>NUCLEOTIDE SEQUENCE [LARGE SCALE GENOMIC DNA]</scope>
    <source>
        <strain evidence="3">UAMH 10579</strain>
    </source>
</reference>
<dbReference type="EMBL" id="KV460225">
    <property type="protein sequence ID" value="OBT96943.2"/>
    <property type="molecule type" value="Genomic_DNA"/>
</dbReference>
<feature type="transmembrane region" description="Helical" evidence="1">
    <location>
        <begin position="21"/>
        <end position="42"/>
    </location>
</feature>
<dbReference type="RefSeq" id="XP_059319723.1">
    <property type="nucleotide sequence ID" value="XM_059463713.1"/>
</dbReference>
<name>A0A1B8GM74_9PEZI</name>
<keyword evidence="1" id="KW-0812">Transmembrane</keyword>
<evidence type="ECO:0000256" key="1">
    <source>
        <dbReference type="SAM" id="Phobius"/>
    </source>
</evidence>
<dbReference type="AlphaFoldDB" id="A0A1B8GM74"/>
<reference evidence="2 3" key="1">
    <citation type="submission" date="2016-03" db="EMBL/GenBank/DDBJ databases">
        <title>Comparative genomics of Pseudogymnoascus destructans, the fungus causing white-nose syndrome of bats.</title>
        <authorList>
            <person name="Palmer J.M."/>
            <person name="Drees K.P."/>
            <person name="Foster J.T."/>
            <person name="Lindner D.L."/>
        </authorList>
    </citation>
    <scope>NUCLEOTIDE SEQUENCE [LARGE SCALE GENOMIC DNA]</scope>
    <source>
        <strain evidence="2 3">UAMH 10579</strain>
    </source>
</reference>
<evidence type="ECO:0000313" key="3">
    <source>
        <dbReference type="Proteomes" id="UP000091956"/>
    </source>
</evidence>
<feature type="transmembrane region" description="Helical" evidence="1">
    <location>
        <begin position="144"/>
        <end position="165"/>
    </location>
</feature>
<feature type="transmembrane region" description="Helical" evidence="1">
    <location>
        <begin position="62"/>
        <end position="85"/>
    </location>
</feature>
<dbReference type="Proteomes" id="UP000091956">
    <property type="component" value="Unassembled WGS sequence"/>
</dbReference>
<keyword evidence="3" id="KW-1185">Reference proteome</keyword>
<protein>
    <submittedName>
        <fullName evidence="2">Uncharacterized protein</fullName>
    </submittedName>
</protein>
<sequence>MFTLPLGTTHRSFLRRRRLVEYLHLILFLLRIPSLLLALYSFPSHSIYIPAFDPSTPHPVAWVPFLGVFGCLFALIGDASEFLVTCRFGTDENMFRYSLLSLYDEVAFPLYLVATLLVTSHQRAALHDGVTHDSLSDAKRRACLALLIANTTTRLFFVISPFIFYRVAVRTVRGFDEAFEERFGSRYPMY</sequence>
<keyword evidence="1" id="KW-0472">Membrane</keyword>
<dbReference type="STRING" id="342668.A0A1B8GM74"/>
<feature type="transmembrane region" description="Helical" evidence="1">
    <location>
        <begin position="106"/>
        <end position="124"/>
    </location>
</feature>